<dbReference type="OrthoDB" id="5856284at2759"/>
<dbReference type="Gene3D" id="1.20.140.150">
    <property type="match status" value="1"/>
</dbReference>
<dbReference type="GO" id="GO:0005886">
    <property type="term" value="C:plasma membrane"/>
    <property type="evidence" value="ECO:0007669"/>
    <property type="project" value="TreeGrafter"/>
</dbReference>
<evidence type="ECO:0000256" key="1">
    <source>
        <dbReference type="ARBA" id="ARBA00004141"/>
    </source>
</evidence>
<feature type="transmembrane region" description="Helical" evidence="5">
    <location>
        <begin position="221"/>
        <end position="249"/>
    </location>
</feature>
<dbReference type="WBParaSite" id="ASIM_0001084401-mRNA-1">
    <property type="protein sequence ID" value="ASIM_0001084401-mRNA-1"/>
    <property type="gene ID" value="ASIM_0001084401"/>
</dbReference>
<evidence type="ECO:0000256" key="5">
    <source>
        <dbReference type="SAM" id="Phobius"/>
    </source>
</evidence>
<keyword evidence="7" id="KW-1185">Reference proteome</keyword>
<sequence>MKLIDFSPSVDNETLTALSEPFLDRTQKMPSERNSGSTLPRKAVIGLAVLLILTGIGLTIAALLLPSWQVVQLFEYSDMHEHGLWLDCVRFTRADLPLMQRFESVSEPLNCIYKWDYDAKLGTRAQDDPESPVGEVNRHQFFGWQVATLTLLGLTILTAIISTCFACCACSYRYLTLLFTAVTLLTTCACAIALILFFFYSHRADNRFISGIVSTYEQKLGLAYFLALGACLAYFLAFLVSLLAALFAFKQTTSSTDDDQFSIGRISRSTGPNIQRTMQVDPPLLFQQTTGASIIRSPPHYTKFQSNYSKSPAASMPELLPTAEPRPGSETCV</sequence>
<feature type="transmembrane region" description="Helical" evidence="5">
    <location>
        <begin position="142"/>
        <end position="168"/>
    </location>
</feature>
<name>A0A158PN21_ANISI</name>
<keyword evidence="3 5" id="KW-1133">Transmembrane helix</keyword>
<organism evidence="8">
    <name type="scientific">Anisakis simplex</name>
    <name type="common">Herring worm</name>
    <dbReference type="NCBI Taxonomy" id="6269"/>
    <lineage>
        <taxon>Eukaryota</taxon>
        <taxon>Metazoa</taxon>
        <taxon>Ecdysozoa</taxon>
        <taxon>Nematoda</taxon>
        <taxon>Chromadorea</taxon>
        <taxon>Rhabditida</taxon>
        <taxon>Spirurina</taxon>
        <taxon>Ascaridomorpha</taxon>
        <taxon>Ascaridoidea</taxon>
        <taxon>Anisakidae</taxon>
        <taxon>Anisakis</taxon>
        <taxon>Anisakis simplex complex</taxon>
    </lineage>
</organism>
<dbReference type="EMBL" id="UYRR01030997">
    <property type="protein sequence ID" value="VDK42916.1"/>
    <property type="molecule type" value="Genomic_DNA"/>
</dbReference>
<dbReference type="Pfam" id="PF07062">
    <property type="entry name" value="Clc-like"/>
    <property type="match status" value="1"/>
</dbReference>
<feature type="transmembrane region" description="Helical" evidence="5">
    <location>
        <begin position="43"/>
        <end position="65"/>
    </location>
</feature>
<proteinExistence type="predicted"/>
<evidence type="ECO:0000313" key="7">
    <source>
        <dbReference type="Proteomes" id="UP000267096"/>
    </source>
</evidence>
<gene>
    <name evidence="6" type="ORF">ASIM_LOCUS10402</name>
</gene>
<accession>A0A158PN21</accession>
<dbReference type="AlphaFoldDB" id="A0A158PN21"/>
<evidence type="ECO:0000256" key="3">
    <source>
        <dbReference type="ARBA" id="ARBA00022989"/>
    </source>
</evidence>
<reference evidence="8" key="1">
    <citation type="submission" date="2016-04" db="UniProtKB">
        <authorList>
            <consortium name="WormBaseParasite"/>
        </authorList>
    </citation>
    <scope>IDENTIFICATION</scope>
</reference>
<evidence type="ECO:0000256" key="2">
    <source>
        <dbReference type="ARBA" id="ARBA00022692"/>
    </source>
</evidence>
<dbReference type="InterPro" id="IPR010761">
    <property type="entry name" value="Clc_prot-like"/>
</dbReference>
<dbReference type="PANTHER" id="PTHR10671:SF51">
    <property type="entry name" value="CLC-LIKE PROTEIN"/>
    <property type="match status" value="1"/>
</dbReference>
<dbReference type="PANTHER" id="PTHR10671">
    <property type="entry name" value="EPITHELIAL MEMBRANE PROTEIN-RELATED"/>
    <property type="match status" value="1"/>
</dbReference>
<dbReference type="Proteomes" id="UP000267096">
    <property type="component" value="Unassembled WGS sequence"/>
</dbReference>
<keyword evidence="4 5" id="KW-0472">Membrane</keyword>
<evidence type="ECO:0000313" key="6">
    <source>
        <dbReference type="EMBL" id="VDK42916.1"/>
    </source>
</evidence>
<evidence type="ECO:0000313" key="8">
    <source>
        <dbReference type="WBParaSite" id="ASIM_0001084401-mRNA-1"/>
    </source>
</evidence>
<comment type="subcellular location">
    <subcellularLocation>
        <location evidence="1">Membrane</location>
        <topology evidence="1">Multi-pass membrane protein</topology>
    </subcellularLocation>
</comment>
<reference evidence="6 7" key="2">
    <citation type="submission" date="2018-11" db="EMBL/GenBank/DDBJ databases">
        <authorList>
            <consortium name="Pathogen Informatics"/>
        </authorList>
    </citation>
    <scope>NUCLEOTIDE SEQUENCE [LARGE SCALE GENOMIC DNA]</scope>
</reference>
<dbReference type="InterPro" id="IPR050579">
    <property type="entry name" value="PMP-22/EMP/MP20-like"/>
</dbReference>
<evidence type="ECO:0000256" key="4">
    <source>
        <dbReference type="ARBA" id="ARBA00023136"/>
    </source>
</evidence>
<protein>
    <submittedName>
        <fullName evidence="6 8">Uncharacterized protein</fullName>
    </submittedName>
</protein>
<feature type="transmembrane region" description="Helical" evidence="5">
    <location>
        <begin position="175"/>
        <end position="201"/>
    </location>
</feature>
<keyword evidence="2 5" id="KW-0812">Transmembrane</keyword>